<dbReference type="EMBL" id="FNGF01000004">
    <property type="protein sequence ID" value="SDL21788.1"/>
    <property type="molecule type" value="Genomic_DNA"/>
</dbReference>
<dbReference type="Proteomes" id="UP000198662">
    <property type="component" value="Unassembled WGS sequence"/>
</dbReference>
<gene>
    <name evidence="1" type="ORF">SAMN05216298_3107</name>
</gene>
<dbReference type="AlphaFoldDB" id="A0A1G9I974"/>
<evidence type="ECO:0000313" key="1">
    <source>
        <dbReference type="EMBL" id="SDL21788.1"/>
    </source>
</evidence>
<accession>A0A1G9I974</accession>
<keyword evidence="2" id="KW-1185">Reference proteome</keyword>
<evidence type="ECO:0000313" key="2">
    <source>
        <dbReference type="Proteomes" id="UP000198662"/>
    </source>
</evidence>
<protein>
    <submittedName>
        <fullName evidence="1">Uncharacterized protein</fullName>
    </submittedName>
</protein>
<name>A0A1G9I974_9ACTN</name>
<sequence>MEAALAAAAAEFPAATDEPALAALFSGSRARYDAGTHTVILIGPSELLDGTVEGIFETCPGRDLPSWAPYTENLQGTLWTGWEADNTETVAAIERIAQIFAAAERARVLARDRPSTTPDADVYWELERRLDRLKEQAFVLEAVKVRLVRDRLAAASSGAEREAIAKEVHLSFAEWQQLLVADHIALGTLTGPPAPDGAASSSTPD</sequence>
<proteinExistence type="predicted"/>
<reference evidence="2" key="1">
    <citation type="submission" date="2016-10" db="EMBL/GenBank/DDBJ databases">
        <authorList>
            <person name="Varghese N."/>
            <person name="Submissions S."/>
        </authorList>
    </citation>
    <scope>NUCLEOTIDE SEQUENCE [LARGE SCALE GENOMIC DNA]</scope>
    <source>
        <strain evidence="2">CGMCC 4.3147</strain>
    </source>
</reference>
<organism evidence="1 2">
    <name type="scientific">Glycomyces sambucus</name>
    <dbReference type="NCBI Taxonomy" id="380244"/>
    <lineage>
        <taxon>Bacteria</taxon>
        <taxon>Bacillati</taxon>
        <taxon>Actinomycetota</taxon>
        <taxon>Actinomycetes</taxon>
        <taxon>Glycomycetales</taxon>
        <taxon>Glycomycetaceae</taxon>
        <taxon>Glycomyces</taxon>
    </lineage>
</organism>
<dbReference type="STRING" id="380244.SAMN05216298_3107"/>